<dbReference type="Proteomes" id="UP000769617">
    <property type="component" value="Unassembled WGS sequence"/>
</dbReference>
<dbReference type="PANTHER" id="PTHR33376">
    <property type="match status" value="1"/>
</dbReference>
<dbReference type="EMBL" id="JAHYCA010000007">
    <property type="protein sequence ID" value="MBW6393008.1"/>
    <property type="molecule type" value="Genomic_DNA"/>
</dbReference>
<name>A0ABS6ZT53_9GAMM</name>
<sequence>MTRDLSSALKGLAFAGLLGGALATGAAQAATTINLSYNGAPDPDKNAVHVFATNLKQLVEEKTNGELMLELYPNSMLGEEEERMEQTMNTPSLNVASFAGVSPLVEEVFVSAIPFLFEDFEAARSFFDEGEYWKEVESALHERAGIEMLAVVEEGGFLAFTNDEKPITHPDDFEGLRFRAMDPSQVALYESFGASGTPIPWTEVYMALRTGVADGQMNPPMYIILGSLYEVQDYLTLANIQYSNQFLVGNAEMIEGWDDATREAFREAVAEANRNAREHNEAKVEERIAFLEEQGMEVIRPSEDDIAAFRDVGQPAYLEWLRERGIDQRWIDLALEDAGMTELLD</sequence>
<evidence type="ECO:0000313" key="4">
    <source>
        <dbReference type="EMBL" id="MBW6393008.1"/>
    </source>
</evidence>
<evidence type="ECO:0000256" key="3">
    <source>
        <dbReference type="SAM" id="SignalP"/>
    </source>
</evidence>
<dbReference type="InterPro" id="IPR038404">
    <property type="entry name" value="TRAP_DctP_sf"/>
</dbReference>
<dbReference type="NCBIfam" id="NF037995">
    <property type="entry name" value="TRAP_S1"/>
    <property type="match status" value="1"/>
</dbReference>
<keyword evidence="2" id="KW-0175">Coiled coil</keyword>
<accession>A0ABS6ZT53</accession>
<reference evidence="4 5" key="1">
    <citation type="submission" date="2021-07" db="EMBL/GenBank/DDBJ databases">
        <authorList>
            <person name="So Y."/>
        </authorList>
    </citation>
    <scope>NUCLEOTIDE SEQUENCE [LARGE SCALE GENOMIC DNA]</scope>
    <source>
        <strain evidence="4 5">Y3S6</strain>
    </source>
</reference>
<protein>
    <submittedName>
        <fullName evidence="4">TRAP transporter substrate-binding protein DctP</fullName>
    </submittedName>
</protein>
<feature type="chain" id="PRO_5046196740" evidence="3">
    <location>
        <begin position="30"/>
        <end position="345"/>
    </location>
</feature>
<organism evidence="4 5">
    <name type="scientific">Billgrantia antri</name>
    <dbReference type="NCBI Taxonomy" id="2846777"/>
    <lineage>
        <taxon>Bacteria</taxon>
        <taxon>Pseudomonadati</taxon>
        <taxon>Pseudomonadota</taxon>
        <taxon>Gammaproteobacteria</taxon>
        <taxon>Oceanospirillales</taxon>
        <taxon>Halomonadaceae</taxon>
        <taxon>Billgrantia</taxon>
    </lineage>
</organism>
<proteinExistence type="predicted"/>
<dbReference type="RefSeq" id="WP_219793307.1">
    <property type="nucleotide sequence ID" value="NZ_JAHYCA010000007.1"/>
</dbReference>
<keyword evidence="1 3" id="KW-0732">Signal</keyword>
<evidence type="ECO:0000313" key="5">
    <source>
        <dbReference type="Proteomes" id="UP000769617"/>
    </source>
</evidence>
<comment type="caution">
    <text evidence="4">The sequence shown here is derived from an EMBL/GenBank/DDBJ whole genome shotgun (WGS) entry which is preliminary data.</text>
</comment>
<dbReference type="InterPro" id="IPR018389">
    <property type="entry name" value="DctP_fam"/>
</dbReference>
<feature type="coiled-coil region" evidence="2">
    <location>
        <begin position="262"/>
        <end position="294"/>
    </location>
</feature>
<dbReference type="Pfam" id="PF03480">
    <property type="entry name" value="DctP"/>
    <property type="match status" value="1"/>
</dbReference>
<evidence type="ECO:0000256" key="2">
    <source>
        <dbReference type="SAM" id="Coils"/>
    </source>
</evidence>
<evidence type="ECO:0000256" key="1">
    <source>
        <dbReference type="ARBA" id="ARBA00022729"/>
    </source>
</evidence>
<feature type="signal peptide" evidence="3">
    <location>
        <begin position="1"/>
        <end position="29"/>
    </location>
</feature>
<dbReference type="Gene3D" id="3.40.190.170">
    <property type="entry name" value="Bacterial extracellular solute-binding protein, family 7"/>
    <property type="match status" value="1"/>
</dbReference>
<dbReference type="PANTHER" id="PTHR33376:SF18">
    <property type="entry name" value="2,3-DIKETO-L-GULONATE-BINDING PERIPLASMIC PROTEIN YIAO"/>
    <property type="match status" value="1"/>
</dbReference>
<keyword evidence="5" id="KW-1185">Reference proteome</keyword>
<gene>
    <name evidence="4" type="primary">dctP</name>
    <name evidence="4" type="ORF">KPL81_17780</name>
</gene>